<reference evidence="1 2" key="1">
    <citation type="journal article" date="2021" name="Nat. Plants">
        <title>The Taxus genome provides insights into paclitaxel biosynthesis.</title>
        <authorList>
            <person name="Xiong X."/>
            <person name="Gou J."/>
            <person name="Liao Q."/>
            <person name="Li Y."/>
            <person name="Zhou Q."/>
            <person name="Bi G."/>
            <person name="Li C."/>
            <person name="Du R."/>
            <person name="Wang X."/>
            <person name="Sun T."/>
            <person name="Guo L."/>
            <person name="Liang H."/>
            <person name="Lu P."/>
            <person name="Wu Y."/>
            <person name="Zhang Z."/>
            <person name="Ro D.K."/>
            <person name="Shang Y."/>
            <person name="Huang S."/>
            <person name="Yan J."/>
        </authorList>
    </citation>
    <scope>NUCLEOTIDE SEQUENCE [LARGE SCALE GENOMIC DNA]</scope>
    <source>
        <strain evidence="1">Ta-2019</strain>
    </source>
</reference>
<evidence type="ECO:0000313" key="2">
    <source>
        <dbReference type="Proteomes" id="UP000824469"/>
    </source>
</evidence>
<dbReference type="AlphaFoldDB" id="A0AA38LCW8"/>
<name>A0AA38LCW8_TAXCH</name>
<dbReference type="Proteomes" id="UP000824469">
    <property type="component" value="Unassembled WGS sequence"/>
</dbReference>
<gene>
    <name evidence="1" type="ORF">KI387_022053</name>
</gene>
<feature type="non-terminal residue" evidence="1">
    <location>
        <position position="1"/>
    </location>
</feature>
<dbReference type="EMBL" id="JAHRHJ020000004">
    <property type="protein sequence ID" value="KAH9320284.1"/>
    <property type="molecule type" value="Genomic_DNA"/>
</dbReference>
<proteinExistence type="predicted"/>
<sequence>MIGVDYVESASNDVIGIDYEGSASTESRSVDRGQCEKIWKSKNEGQIVNVCWMCQSR</sequence>
<comment type="caution">
    <text evidence="1">The sequence shown here is derived from an EMBL/GenBank/DDBJ whole genome shotgun (WGS) entry which is preliminary data.</text>
</comment>
<organism evidence="1 2">
    <name type="scientific">Taxus chinensis</name>
    <name type="common">Chinese yew</name>
    <name type="synonym">Taxus wallichiana var. chinensis</name>
    <dbReference type="NCBI Taxonomy" id="29808"/>
    <lineage>
        <taxon>Eukaryota</taxon>
        <taxon>Viridiplantae</taxon>
        <taxon>Streptophyta</taxon>
        <taxon>Embryophyta</taxon>
        <taxon>Tracheophyta</taxon>
        <taxon>Spermatophyta</taxon>
        <taxon>Pinopsida</taxon>
        <taxon>Pinidae</taxon>
        <taxon>Conifers II</taxon>
        <taxon>Cupressales</taxon>
        <taxon>Taxaceae</taxon>
        <taxon>Taxus</taxon>
    </lineage>
</organism>
<protein>
    <submittedName>
        <fullName evidence="1">Uncharacterized protein</fullName>
    </submittedName>
</protein>
<feature type="non-terminal residue" evidence="1">
    <location>
        <position position="57"/>
    </location>
</feature>
<accession>A0AA38LCW8</accession>
<evidence type="ECO:0000313" key="1">
    <source>
        <dbReference type="EMBL" id="KAH9320284.1"/>
    </source>
</evidence>
<keyword evidence="2" id="KW-1185">Reference proteome</keyword>